<keyword evidence="4" id="KW-1185">Reference proteome</keyword>
<proteinExistence type="inferred from homology"/>
<organism evidence="3 4">
    <name type="scientific">Mesoplasma chauliocola</name>
    <dbReference type="NCBI Taxonomy" id="216427"/>
    <lineage>
        <taxon>Bacteria</taxon>
        <taxon>Bacillati</taxon>
        <taxon>Mycoplasmatota</taxon>
        <taxon>Mollicutes</taxon>
        <taxon>Entomoplasmatales</taxon>
        <taxon>Entomoplasmataceae</taxon>
        <taxon>Mesoplasma</taxon>
    </lineage>
</organism>
<protein>
    <submittedName>
        <fullName evidence="3">Short chain dehydrogenase</fullName>
    </submittedName>
</protein>
<dbReference type="AlphaFoldDB" id="A0A249SNB1"/>
<dbReference type="Proteomes" id="UP000232229">
    <property type="component" value="Chromosome"/>
</dbReference>
<evidence type="ECO:0000256" key="2">
    <source>
        <dbReference type="ARBA" id="ARBA00023002"/>
    </source>
</evidence>
<dbReference type="SUPFAM" id="SSF51735">
    <property type="entry name" value="NAD(P)-binding Rossmann-fold domains"/>
    <property type="match status" value="1"/>
</dbReference>
<evidence type="ECO:0000256" key="1">
    <source>
        <dbReference type="ARBA" id="ARBA00006484"/>
    </source>
</evidence>
<gene>
    <name evidence="3" type="ORF">CK556_01990</name>
</gene>
<comment type="similarity">
    <text evidence="1">Belongs to the short-chain dehydrogenases/reductases (SDR) family.</text>
</comment>
<dbReference type="InterPro" id="IPR036291">
    <property type="entry name" value="NAD(P)-bd_dom_sf"/>
</dbReference>
<evidence type="ECO:0000313" key="4">
    <source>
        <dbReference type="Proteomes" id="UP000232229"/>
    </source>
</evidence>
<accession>A0A249SNB1</accession>
<dbReference type="KEGG" id="mchc:CK556_01990"/>
<dbReference type="EMBL" id="CP023173">
    <property type="protein sequence ID" value="ASZ09126.1"/>
    <property type="molecule type" value="Genomic_DNA"/>
</dbReference>
<name>A0A249SNB1_9MOLU</name>
<dbReference type="PANTHER" id="PTHR43477:SF1">
    <property type="entry name" value="DIHYDROANTICAPSIN 7-DEHYDROGENASE"/>
    <property type="match status" value="1"/>
</dbReference>
<dbReference type="PRINTS" id="PR00081">
    <property type="entry name" value="GDHRDH"/>
</dbReference>
<dbReference type="InterPro" id="IPR051122">
    <property type="entry name" value="SDR_DHRS6-like"/>
</dbReference>
<dbReference type="PANTHER" id="PTHR43477">
    <property type="entry name" value="DIHYDROANTICAPSIN 7-DEHYDROGENASE"/>
    <property type="match status" value="1"/>
</dbReference>
<dbReference type="Gene3D" id="3.40.50.720">
    <property type="entry name" value="NAD(P)-binding Rossmann-like Domain"/>
    <property type="match status" value="1"/>
</dbReference>
<dbReference type="CDD" id="cd11731">
    <property type="entry name" value="Lin1944_like_SDR_c"/>
    <property type="match status" value="1"/>
</dbReference>
<dbReference type="Pfam" id="PF13561">
    <property type="entry name" value="adh_short_C2"/>
    <property type="match status" value="1"/>
</dbReference>
<dbReference type="InterPro" id="IPR002347">
    <property type="entry name" value="SDR_fam"/>
</dbReference>
<dbReference type="RefSeq" id="WP_027875383.1">
    <property type="nucleotide sequence ID" value="NZ_CP023173.1"/>
</dbReference>
<sequence>MKVLVLGGHGTLGSAVVKELKESSRNYEIITAGRKTGDVQVDMSSEKSIRNMFKQIGKVDHIVSAAGSAAVKELENITQEDIMFSVNNKLVGQVNIVLIGSEYVKEKGSITLVAGIIKDKFIKQGTMLASTNGAVAAFAKAAALDIKQNIRINCVSPSVFNESMEEYGEYFKGIKPVPVKNAAKAFVDLIESDKSGEEVKVY</sequence>
<dbReference type="GO" id="GO:0016491">
    <property type="term" value="F:oxidoreductase activity"/>
    <property type="evidence" value="ECO:0007669"/>
    <property type="project" value="UniProtKB-KW"/>
</dbReference>
<reference evidence="3 4" key="1">
    <citation type="submission" date="2017-08" db="EMBL/GenBank/DDBJ databases">
        <title>Complete Genome Sequence of Mesoplasma chauliocola.</title>
        <authorList>
            <person name="Knight T.F.Jr."/>
            <person name="Citino T."/>
        </authorList>
    </citation>
    <scope>NUCLEOTIDE SEQUENCE [LARGE SCALE GENOMIC DNA]</scope>
    <source>
        <strain evidence="3 4">CHPA-2</strain>
    </source>
</reference>
<dbReference type="STRING" id="1336232.GCA_000518825_00390"/>
<dbReference type="NCBIfam" id="NF005754">
    <property type="entry name" value="PRK07578.1"/>
    <property type="match status" value="1"/>
</dbReference>
<keyword evidence="2" id="KW-0560">Oxidoreductase</keyword>
<evidence type="ECO:0000313" key="3">
    <source>
        <dbReference type="EMBL" id="ASZ09126.1"/>
    </source>
</evidence>